<dbReference type="InterPro" id="IPR050109">
    <property type="entry name" value="HTH-type_TetR-like_transc_reg"/>
</dbReference>
<gene>
    <name evidence="7" type="ORF">GCM10023203_32080</name>
</gene>
<dbReference type="PANTHER" id="PTHR30055">
    <property type="entry name" value="HTH-TYPE TRANSCRIPTIONAL REGULATOR RUTR"/>
    <property type="match status" value="1"/>
</dbReference>
<evidence type="ECO:0000256" key="2">
    <source>
        <dbReference type="ARBA" id="ARBA00023015"/>
    </source>
</evidence>
<keyword evidence="8" id="KW-1185">Reference proteome</keyword>
<evidence type="ECO:0000256" key="1">
    <source>
        <dbReference type="ARBA" id="ARBA00022491"/>
    </source>
</evidence>
<name>A0ABP9ERD5_9PSEU</name>
<dbReference type="PROSITE" id="PS50977">
    <property type="entry name" value="HTH_TETR_2"/>
    <property type="match status" value="1"/>
</dbReference>
<dbReference type="Pfam" id="PF00440">
    <property type="entry name" value="TetR_N"/>
    <property type="match status" value="1"/>
</dbReference>
<dbReference type="PANTHER" id="PTHR30055:SF175">
    <property type="entry name" value="HTH-TYPE TRANSCRIPTIONAL REPRESSOR KSTR2"/>
    <property type="match status" value="1"/>
</dbReference>
<evidence type="ECO:0000256" key="4">
    <source>
        <dbReference type="ARBA" id="ARBA00023163"/>
    </source>
</evidence>
<feature type="domain" description="HTH tetR-type" evidence="6">
    <location>
        <begin position="1"/>
        <end position="48"/>
    </location>
</feature>
<evidence type="ECO:0000313" key="8">
    <source>
        <dbReference type="Proteomes" id="UP001500457"/>
    </source>
</evidence>
<evidence type="ECO:0000256" key="3">
    <source>
        <dbReference type="ARBA" id="ARBA00023125"/>
    </source>
</evidence>
<keyword evidence="2" id="KW-0805">Transcription regulation</keyword>
<dbReference type="InterPro" id="IPR009057">
    <property type="entry name" value="Homeodomain-like_sf"/>
</dbReference>
<sequence length="183" mass="20150">MFHERGYAATTTQEIGAALGMLKGSVYYYISSKQDLLFELIAQYHDDTLEHFERIVASGAAPLDKVRALVAADTAHVADNIERASLFHTEWRALPPERRQPILDERRRHETAVEEWLTAGQAAGTVRAEVDPRTAALALFGMVNSVSRWFRADGRKTGQQVGEEFADLVVGGLAARAPSDPDG</sequence>
<dbReference type="EMBL" id="BAABHQ010000008">
    <property type="protein sequence ID" value="GAA4879074.1"/>
    <property type="molecule type" value="Genomic_DNA"/>
</dbReference>
<protein>
    <recommendedName>
        <fullName evidence="6">HTH tetR-type domain-containing protein</fullName>
    </recommendedName>
</protein>
<keyword evidence="1" id="KW-0678">Repressor</keyword>
<dbReference type="SUPFAM" id="SSF48498">
    <property type="entry name" value="Tetracyclin repressor-like, C-terminal domain"/>
    <property type="match status" value="1"/>
</dbReference>
<dbReference type="Gene3D" id="1.10.357.10">
    <property type="entry name" value="Tetracycline Repressor, domain 2"/>
    <property type="match status" value="1"/>
</dbReference>
<dbReference type="InterPro" id="IPR036271">
    <property type="entry name" value="Tet_transcr_reg_TetR-rel_C_sf"/>
</dbReference>
<reference evidence="8" key="1">
    <citation type="journal article" date="2019" name="Int. J. Syst. Evol. Microbiol.">
        <title>The Global Catalogue of Microorganisms (GCM) 10K type strain sequencing project: providing services to taxonomists for standard genome sequencing and annotation.</title>
        <authorList>
            <consortium name="The Broad Institute Genomics Platform"/>
            <consortium name="The Broad Institute Genome Sequencing Center for Infectious Disease"/>
            <person name="Wu L."/>
            <person name="Ma J."/>
        </authorList>
    </citation>
    <scope>NUCLEOTIDE SEQUENCE [LARGE SCALE GENOMIC DNA]</scope>
    <source>
        <strain evidence="8">JCM 17983</strain>
    </source>
</reference>
<feature type="DNA-binding region" description="H-T-H motif" evidence="5">
    <location>
        <begin position="11"/>
        <end position="30"/>
    </location>
</feature>
<dbReference type="InterPro" id="IPR001647">
    <property type="entry name" value="HTH_TetR"/>
</dbReference>
<keyword evidence="3 5" id="KW-0238">DNA-binding</keyword>
<dbReference type="Proteomes" id="UP001500457">
    <property type="component" value="Unassembled WGS sequence"/>
</dbReference>
<evidence type="ECO:0000313" key="7">
    <source>
        <dbReference type="EMBL" id="GAA4879074.1"/>
    </source>
</evidence>
<proteinExistence type="predicted"/>
<comment type="caution">
    <text evidence="7">The sequence shown here is derived from an EMBL/GenBank/DDBJ whole genome shotgun (WGS) entry which is preliminary data.</text>
</comment>
<evidence type="ECO:0000256" key="5">
    <source>
        <dbReference type="PROSITE-ProRule" id="PRU00335"/>
    </source>
</evidence>
<dbReference type="InterPro" id="IPR041490">
    <property type="entry name" value="KstR2_TetR_C"/>
</dbReference>
<keyword evidence="4" id="KW-0804">Transcription</keyword>
<accession>A0ABP9ERD5</accession>
<dbReference type="SUPFAM" id="SSF46689">
    <property type="entry name" value="Homeodomain-like"/>
    <property type="match status" value="1"/>
</dbReference>
<evidence type="ECO:0000259" key="6">
    <source>
        <dbReference type="PROSITE" id="PS50977"/>
    </source>
</evidence>
<organism evidence="7 8">
    <name type="scientific">Actinomycetospora straminea</name>
    <dbReference type="NCBI Taxonomy" id="663607"/>
    <lineage>
        <taxon>Bacteria</taxon>
        <taxon>Bacillati</taxon>
        <taxon>Actinomycetota</taxon>
        <taxon>Actinomycetes</taxon>
        <taxon>Pseudonocardiales</taxon>
        <taxon>Pseudonocardiaceae</taxon>
        <taxon>Actinomycetospora</taxon>
    </lineage>
</organism>
<dbReference type="Pfam" id="PF17932">
    <property type="entry name" value="TetR_C_24"/>
    <property type="match status" value="1"/>
</dbReference>